<dbReference type="AlphaFoldDB" id="A0A7Z1INJ3"/>
<sequence>MSMKRSLAAAIALTLSSSVMAEDPMKIGFVYVGPIGDHGWSYQHDLGRKAVEAHFGDQVQTTYVENVAEGADAERTIRMLAQAGNDVIFTTSFGFMNPTIRVAEQFPDITFMHATGYKQADNVGTYLSKTYEGRYVTGVAAGLVTESNVLGYIASFPIPEVIRDINAVYLGAKSVNPDIEIKVVWANTWFDPAKEADAANAMMDQGADVVIQHTDSPAPLMSALRRGNWGVGQASDMREFGKEAHLLSVANNWGPYYVEQVQKVMDDSWVPEDHWGGIDEDMIQIIGLSDRLSEEQSAAVNQVIEAIGAGELHPFTGPLKDQAGELKVADGVTMTEQELAGMNWFVEGVGATLPQ</sequence>
<proteinExistence type="predicted"/>
<evidence type="ECO:0000313" key="5">
    <source>
        <dbReference type="Proteomes" id="UP000216984"/>
    </source>
</evidence>
<name>A0A7Z1INJ3_9GAMM</name>
<dbReference type="PANTHER" id="PTHR43208:SF1">
    <property type="entry name" value="ABC TRANSPORTER SUBSTRATE-BINDING PROTEIN"/>
    <property type="match status" value="1"/>
</dbReference>
<comment type="caution">
    <text evidence="4">The sequence shown here is derived from an EMBL/GenBank/DDBJ whole genome shotgun (WGS) entry which is preliminary data.</text>
</comment>
<evidence type="ECO:0000313" key="4">
    <source>
        <dbReference type="EMBL" id="OZC37300.1"/>
    </source>
</evidence>
<dbReference type="InterPro" id="IPR052910">
    <property type="entry name" value="ABC-Purine-Binding"/>
</dbReference>
<keyword evidence="5" id="KW-1185">Reference proteome</keyword>
<dbReference type="Pfam" id="PF02608">
    <property type="entry name" value="Bmp"/>
    <property type="match status" value="1"/>
</dbReference>
<accession>A0A7Z1INJ3</accession>
<feature type="chain" id="PRO_5031500766" evidence="2">
    <location>
        <begin position="22"/>
        <end position="355"/>
    </location>
</feature>
<dbReference type="InterPro" id="IPR003760">
    <property type="entry name" value="PnrA-like"/>
</dbReference>
<dbReference type="Gene3D" id="3.40.50.2300">
    <property type="match status" value="2"/>
</dbReference>
<evidence type="ECO:0000256" key="1">
    <source>
        <dbReference type="ARBA" id="ARBA00022729"/>
    </source>
</evidence>
<dbReference type="Proteomes" id="UP000216984">
    <property type="component" value="Unassembled WGS sequence"/>
</dbReference>
<keyword evidence="1 2" id="KW-0732">Signal</keyword>
<dbReference type="RefSeq" id="WP_022989088.1">
    <property type="nucleotide sequence ID" value="NZ_NEFY01000002.1"/>
</dbReference>
<feature type="domain" description="ABC transporter substrate-binding protein PnrA-like" evidence="3">
    <location>
        <begin position="26"/>
        <end position="302"/>
    </location>
</feature>
<dbReference type="PANTHER" id="PTHR43208">
    <property type="entry name" value="ABC TRANSPORTER SUBSTRATE-BINDING PROTEIN"/>
    <property type="match status" value="1"/>
</dbReference>
<protein>
    <submittedName>
        <fullName evidence="4">BMP family ABC transporter substrate-binding protein</fullName>
    </submittedName>
</protein>
<gene>
    <name evidence="4" type="ORF">B9Q17_04035</name>
</gene>
<feature type="signal peptide" evidence="2">
    <location>
        <begin position="1"/>
        <end position="21"/>
    </location>
</feature>
<dbReference type="EMBL" id="NEFY01000002">
    <property type="protein sequence ID" value="OZC37300.1"/>
    <property type="molecule type" value="Genomic_DNA"/>
</dbReference>
<dbReference type="GO" id="GO:0005886">
    <property type="term" value="C:plasma membrane"/>
    <property type="evidence" value="ECO:0007669"/>
    <property type="project" value="InterPro"/>
</dbReference>
<dbReference type="CDD" id="cd19963">
    <property type="entry name" value="PBP1_BMP-like"/>
    <property type="match status" value="1"/>
</dbReference>
<evidence type="ECO:0000259" key="3">
    <source>
        <dbReference type="Pfam" id="PF02608"/>
    </source>
</evidence>
<organism evidence="4 5">
    <name type="scientific">Marinobacter vinifirmus</name>
    <dbReference type="NCBI Taxonomy" id="355591"/>
    <lineage>
        <taxon>Bacteria</taxon>
        <taxon>Pseudomonadati</taxon>
        <taxon>Pseudomonadota</taxon>
        <taxon>Gammaproteobacteria</taxon>
        <taxon>Pseudomonadales</taxon>
        <taxon>Marinobacteraceae</taxon>
        <taxon>Marinobacter</taxon>
    </lineage>
</organism>
<evidence type="ECO:0000256" key="2">
    <source>
        <dbReference type="SAM" id="SignalP"/>
    </source>
</evidence>
<reference evidence="4 5" key="1">
    <citation type="submission" date="2017-06" db="EMBL/GenBank/DDBJ databases">
        <title>Draft genome sequence of the halophilic bacterium Marinobacter vinifirmus FB1.</title>
        <authorList>
            <person name="Stepanov V.G."/>
            <person name="Roberts D.J."/>
            <person name="Fox G.E."/>
        </authorList>
    </citation>
    <scope>NUCLEOTIDE SEQUENCE [LARGE SCALE GENOMIC DNA]</scope>
    <source>
        <strain evidence="4 5">FB1</strain>
    </source>
</reference>